<evidence type="ECO:0000256" key="4">
    <source>
        <dbReference type="SAM" id="Phobius"/>
    </source>
</evidence>
<evidence type="ECO:0000256" key="1">
    <source>
        <dbReference type="ARBA" id="ARBA00012374"/>
    </source>
</evidence>
<keyword evidence="7" id="KW-1185">Reference proteome</keyword>
<dbReference type="PANTHER" id="PTHR14969">
    <property type="entry name" value="SPHINGOSINE-1-PHOSPHATE PHOSPHOHYDROLASE"/>
    <property type="match status" value="1"/>
</dbReference>
<comment type="caution">
    <text evidence="6">The sequence shown here is derived from an EMBL/GenBank/DDBJ whole genome shotgun (WGS) entry which is preliminary data.</text>
</comment>
<keyword evidence="4" id="KW-1133">Transmembrane helix</keyword>
<reference evidence="6 7" key="1">
    <citation type="submission" date="2018-12" db="EMBL/GenBank/DDBJ databases">
        <authorList>
            <person name="Yu L."/>
        </authorList>
    </citation>
    <scope>NUCLEOTIDE SEQUENCE [LARGE SCALE GENOMIC DNA]</scope>
    <source>
        <strain evidence="6 7">HAW-EB2</strain>
    </source>
</reference>
<organism evidence="6 7">
    <name type="scientific">Shewanella canadensis</name>
    <dbReference type="NCBI Taxonomy" id="271096"/>
    <lineage>
        <taxon>Bacteria</taxon>
        <taxon>Pseudomonadati</taxon>
        <taxon>Pseudomonadota</taxon>
        <taxon>Gammaproteobacteria</taxon>
        <taxon>Alteromonadales</taxon>
        <taxon>Shewanellaceae</taxon>
        <taxon>Shewanella</taxon>
    </lineage>
</organism>
<dbReference type="InterPro" id="IPR036938">
    <property type="entry name" value="PAP2/HPO_sf"/>
</dbReference>
<protein>
    <recommendedName>
        <fullName evidence="1">undecaprenyl-diphosphate phosphatase</fullName>
        <ecNumber evidence="1">3.6.1.27</ecNumber>
    </recommendedName>
    <alternativeName>
        <fullName evidence="2">Undecaprenyl pyrophosphate phosphatase</fullName>
    </alternativeName>
</protein>
<evidence type="ECO:0000256" key="2">
    <source>
        <dbReference type="ARBA" id="ARBA00032707"/>
    </source>
</evidence>
<evidence type="ECO:0000256" key="3">
    <source>
        <dbReference type="ARBA" id="ARBA00047594"/>
    </source>
</evidence>
<comment type="catalytic activity">
    <reaction evidence="3">
        <text>di-trans,octa-cis-undecaprenyl diphosphate + H2O = di-trans,octa-cis-undecaprenyl phosphate + phosphate + H(+)</text>
        <dbReference type="Rhea" id="RHEA:28094"/>
        <dbReference type="ChEBI" id="CHEBI:15377"/>
        <dbReference type="ChEBI" id="CHEBI:15378"/>
        <dbReference type="ChEBI" id="CHEBI:43474"/>
        <dbReference type="ChEBI" id="CHEBI:58405"/>
        <dbReference type="ChEBI" id="CHEBI:60392"/>
        <dbReference type="EC" id="3.6.1.27"/>
    </reaction>
</comment>
<evidence type="ECO:0000313" key="7">
    <source>
        <dbReference type="Proteomes" id="UP000267448"/>
    </source>
</evidence>
<feature type="domain" description="Phosphatidic acid phosphatase type 2/haloperoxidase" evidence="5">
    <location>
        <begin position="70"/>
        <end position="226"/>
    </location>
</feature>
<dbReference type="Pfam" id="PF01569">
    <property type="entry name" value="PAP2"/>
    <property type="match status" value="1"/>
</dbReference>
<dbReference type="OrthoDB" id="5586741at2"/>
<dbReference type="Gene3D" id="1.20.144.10">
    <property type="entry name" value="Phosphatidic acid phosphatase type 2/haloperoxidase"/>
    <property type="match status" value="1"/>
</dbReference>
<sequence length="256" mass="28764">MMMGWAILTIIPAILLISDTALFPLLPLNSLSAEGLFWLTSSGTAPYGVATVLFILLLSYHRLAKAEFISLFLTISLGMCTTLGLNHYLKPFFNEARPNAVWLEQQYLLNTENFYTLTKAERKAQMTASLERLEHAETDLVLSPLVKQHWKNEVGFAFPSGHTLFAMTLTMIASYYLLLAGNLVLPTILFIWSITMGFSRMLLGMHWSQDVLASTVLGGVISLFSLFFIHKTFPYGAKAYTDLSTKLRQKRLTLKP</sequence>
<dbReference type="EMBL" id="RXNU01000014">
    <property type="protein sequence ID" value="RTR37267.1"/>
    <property type="molecule type" value="Genomic_DNA"/>
</dbReference>
<dbReference type="CDD" id="cd01610">
    <property type="entry name" value="PAP2_like"/>
    <property type="match status" value="1"/>
</dbReference>
<dbReference type="Proteomes" id="UP000267448">
    <property type="component" value="Unassembled WGS sequence"/>
</dbReference>
<feature type="transmembrane region" description="Helical" evidence="4">
    <location>
        <begin position="175"/>
        <end position="199"/>
    </location>
</feature>
<proteinExistence type="predicted"/>
<dbReference type="AlphaFoldDB" id="A0A3S0IM01"/>
<feature type="transmembrane region" description="Helical" evidence="4">
    <location>
        <begin position="68"/>
        <end position="89"/>
    </location>
</feature>
<dbReference type="PANTHER" id="PTHR14969:SF54">
    <property type="entry name" value="PHOSPHATIDYLGLYCEROPHOSPHATASE B"/>
    <property type="match status" value="1"/>
</dbReference>
<evidence type="ECO:0000313" key="6">
    <source>
        <dbReference type="EMBL" id="RTR37267.1"/>
    </source>
</evidence>
<keyword evidence="4" id="KW-0472">Membrane</keyword>
<name>A0A3S0IM01_9GAMM</name>
<accession>A0A3S0IM01</accession>
<dbReference type="SUPFAM" id="SSF48317">
    <property type="entry name" value="Acid phosphatase/Vanadium-dependent haloperoxidase"/>
    <property type="match status" value="1"/>
</dbReference>
<dbReference type="EC" id="3.6.1.27" evidence="1"/>
<dbReference type="GO" id="GO:0050380">
    <property type="term" value="F:undecaprenyl-diphosphatase activity"/>
    <property type="evidence" value="ECO:0007669"/>
    <property type="project" value="UniProtKB-EC"/>
</dbReference>
<gene>
    <name evidence="6" type="ORF">EKG38_19730</name>
</gene>
<feature type="transmembrane region" description="Helical" evidence="4">
    <location>
        <begin position="211"/>
        <end position="230"/>
    </location>
</feature>
<dbReference type="GO" id="GO:0005886">
    <property type="term" value="C:plasma membrane"/>
    <property type="evidence" value="ECO:0007669"/>
    <property type="project" value="TreeGrafter"/>
</dbReference>
<evidence type="ECO:0000259" key="5">
    <source>
        <dbReference type="SMART" id="SM00014"/>
    </source>
</evidence>
<feature type="transmembrane region" description="Helical" evidence="4">
    <location>
        <begin position="36"/>
        <end position="56"/>
    </location>
</feature>
<keyword evidence="4" id="KW-0812">Transmembrane</keyword>
<dbReference type="InterPro" id="IPR000326">
    <property type="entry name" value="PAP2/HPO"/>
</dbReference>
<dbReference type="SMART" id="SM00014">
    <property type="entry name" value="acidPPc"/>
    <property type="match status" value="1"/>
</dbReference>